<gene>
    <name evidence="1" type="ORF">GCM10012278_32100</name>
</gene>
<protein>
    <submittedName>
        <fullName evidence="1">Uncharacterized protein</fullName>
    </submittedName>
</protein>
<proteinExistence type="predicted"/>
<comment type="caution">
    <text evidence="1">The sequence shown here is derived from an EMBL/GenBank/DDBJ whole genome shotgun (WGS) entry which is preliminary data.</text>
</comment>
<dbReference type="Proteomes" id="UP000660745">
    <property type="component" value="Unassembled WGS sequence"/>
</dbReference>
<accession>A0A918E4J2</accession>
<keyword evidence="2" id="KW-1185">Reference proteome</keyword>
<reference evidence="1" key="1">
    <citation type="journal article" date="2014" name="Int. J. Syst. Evol. Microbiol.">
        <title>Complete genome sequence of Corynebacterium casei LMG S-19264T (=DSM 44701T), isolated from a smear-ripened cheese.</title>
        <authorList>
            <consortium name="US DOE Joint Genome Institute (JGI-PGF)"/>
            <person name="Walter F."/>
            <person name="Albersmeier A."/>
            <person name="Kalinowski J."/>
            <person name="Ruckert C."/>
        </authorList>
    </citation>
    <scope>NUCLEOTIDE SEQUENCE</scope>
    <source>
        <strain evidence="1">CGMCC 4.7430</strain>
    </source>
</reference>
<dbReference type="RefSeq" id="WP_189139362.1">
    <property type="nucleotide sequence ID" value="NZ_BMNK01000004.1"/>
</dbReference>
<reference evidence="1" key="2">
    <citation type="submission" date="2020-09" db="EMBL/GenBank/DDBJ databases">
        <authorList>
            <person name="Sun Q."/>
            <person name="Zhou Y."/>
        </authorList>
    </citation>
    <scope>NUCLEOTIDE SEQUENCE</scope>
    <source>
        <strain evidence="1">CGMCC 4.7430</strain>
    </source>
</reference>
<dbReference type="EMBL" id="BMNK01000004">
    <property type="protein sequence ID" value="GGP06785.1"/>
    <property type="molecule type" value="Genomic_DNA"/>
</dbReference>
<name>A0A918E4J2_9ACTN</name>
<dbReference type="AlphaFoldDB" id="A0A918E4J2"/>
<sequence length="203" mass="22150">MSTQPVSQNNLKPFQKLPLNCTNFEDDTQSPAMRKELAQVVTEMLKYHDAHPSPSDDPVYKNSRDELVAIKEMMQQTRLVGAGKMLCLVTRHDGKIQGLAVVSRLHNSLRIDQASAAPWNIVPPAVSEANSPNPFRGVGWQMVSVALTYCGVVDLTAATEQSAQSFNKMGFLTREGKSLQGGDFGVLEGAQAQAFKQKLASFG</sequence>
<evidence type="ECO:0000313" key="2">
    <source>
        <dbReference type="Proteomes" id="UP000660745"/>
    </source>
</evidence>
<evidence type="ECO:0000313" key="1">
    <source>
        <dbReference type="EMBL" id="GGP06785.1"/>
    </source>
</evidence>
<organism evidence="1 2">
    <name type="scientific">Nonomuraea glycinis</name>
    <dbReference type="NCBI Taxonomy" id="2047744"/>
    <lineage>
        <taxon>Bacteria</taxon>
        <taxon>Bacillati</taxon>
        <taxon>Actinomycetota</taxon>
        <taxon>Actinomycetes</taxon>
        <taxon>Streptosporangiales</taxon>
        <taxon>Streptosporangiaceae</taxon>
        <taxon>Nonomuraea</taxon>
    </lineage>
</organism>